<dbReference type="GO" id="GO:0005993">
    <property type="term" value="P:trehalose catabolic process"/>
    <property type="evidence" value="ECO:0007669"/>
    <property type="project" value="TreeGrafter"/>
</dbReference>
<keyword evidence="2 3" id="KW-0326">Glycosidase</keyword>
<dbReference type="GO" id="GO:0004555">
    <property type="term" value="F:alpha,alpha-trehalase activity"/>
    <property type="evidence" value="ECO:0007669"/>
    <property type="project" value="UniProtKB-EC"/>
</dbReference>
<protein>
    <submittedName>
        <fullName evidence="3">Trehalase</fullName>
        <ecNumber evidence="3">3.2.1.28</ecNumber>
    </submittedName>
</protein>
<name>A0A7D8EK24_SALER</name>
<dbReference type="SUPFAM" id="SSF48208">
    <property type="entry name" value="Six-hairpin glycosidases"/>
    <property type="match status" value="1"/>
</dbReference>
<dbReference type="InterPro" id="IPR001661">
    <property type="entry name" value="Glyco_hydro_37"/>
</dbReference>
<proteinExistence type="predicted"/>
<reference evidence="3 4" key="1">
    <citation type="submission" date="2018-06" db="EMBL/GenBank/DDBJ databases">
        <authorList>
            <consortium name="Pathogen Informatics"/>
            <person name="Doyle S."/>
        </authorList>
    </citation>
    <scope>NUCLEOTIDE SEQUENCE [LARGE SCALE GENOMIC DNA]</scope>
    <source>
        <strain evidence="3 4">NCTC6385</strain>
    </source>
</reference>
<evidence type="ECO:0000256" key="1">
    <source>
        <dbReference type="ARBA" id="ARBA00022801"/>
    </source>
</evidence>
<dbReference type="InterPro" id="IPR018232">
    <property type="entry name" value="Glyco_hydro_37_CS"/>
</dbReference>
<organism evidence="3 4">
    <name type="scientific">Salmonella enterica</name>
    <name type="common">Salmonella choleraesuis</name>
    <dbReference type="NCBI Taxonomy" id="28901"/>
    <lineage>
        <taxon>Bacteria</taxon>
        <taxon>Pseudomonadati</taxon>
        <taxon>Pseudomonadota</taxon>
        <taxon>Gammaproteobacteria</taxon>
        <taxon>Enterobacterales</taxon>
        <taxon>Enterobacteriaceae</taxon>
        <taxon>Salmonella</taxon>
    </lineage>
</organism>
<evidence type="ECO:0000313" key="3">
    <source>
        <dbReference type="EMBL" id="SUF95519.1"/>
    </source>
</evidence>
<accession>A0A7D8EK24</accession>
<dbReference type="Pfam" id="PF01204">
    <property type="entry name" value="Trehalase"/>
    <property type="match status" value="1"/>
</dbReference>
<dbReference type="PANTHER" id="PTHR23403">
    <property type="entry name" value="TREHALASE"/>
    <property type="match status" value="1"/>
</dbReference>
<dbReference type="Proteomes" id="UP000254463">
    <property type="component" value="Unassembled WGS sequence"/>
</dbReference>
<dbReference type="PRINTS" id="PR00744">
    <property type="entry name" value="GLHYDRLASE37"/>
</dbReference>
<dbReference type="PROSITE" id="PS00927">
    <property type="entry name" value="TREHALASE_1"/>
    <property type="match status" value="1"/>
</dbReference>
<dbReference type="EMBL" id="UGWV01000002">
    <property type="protein sequence ID" value="SUF95519.1"/>
    <property type="molecule type" value="Genomic_DNA"/>
</dbReference>
<evidence type="ECO:0000313" key="4">
    <source>
        <dbReference type="Proteomes" id="UP000254463"/>
    </source>
</evidence>
<dbReference type="Gene3D" id="1.50.10.10">
    <property type="match status" value="1"/>
</dbReference>
<dbReference type="InterPro" id="IPR012341">
    <property type="entry name" value="6hp_glycosidase-like_sf"/>
</dbReference>
<dbReference type="InterPro" id="IPR008928">
    <property type="entry name" value="6-hairpin_glycosidase_sf"/>
</dbReference>
<keyword evidence="1 3" id="KW-0378">Hydrolase</keyword>
<dbReference type="AlphaFoldDB" id="A0A7D8EK24"/>
<dbReference type="EC" id="3.2.1.28" evidence="3"/>
<gene>
    <name evidence="3" type="primary">treA_4</name>
    <name evidence="3" type="ORF">NCTC6385_02469</name>
</gene>
<sequence length="244" mass="28002">MRIIVCSGTSPGFDLRHFVDVNFTLPKAGEKYVPPAGQSLREHIDGLWPVLTRSTKNVEKWDSLLPLPESYVVPGGRFREIYYWDSYFTMLGLAESGHWDKVADMVANFGYEIDAWGHIPNGNRTYYLSRSQPPFFAFMVELLAQHEGDNALKEYLPQLQKEYAYWMEGVETLQPGQQNQRVVKLEDGSVLNRYWDDRDTPRPESWVEDIATAKKQPQPPGNGDLSRPPFCCRLRLGFQLPLDG</sequence>
<evidence type="ECO:0000256" key="2">
    <source>
        <dbReference type="ARBA" id="ARBA00023295"/>
    </source>
</evidence>
<dbReference type="PANTHER" id="PTHR23403:SF1">
    <property type="entry name" value="TREHALASE"/>
    <property type="match status" value="1"/>
</dbReference>